<reference evidence="2 3" key="1">
    <citation type="submission" date="2020-03" db="EMBL/GenBank/DDBJ databases">
        <title>Isolation and identification of active actinomycetes.</title>
        <authorList>
            <person name="Sun X."/>
        </authorList>
    </citation>
    <scope>NUCLEOTIDE SEQUENCE [LARGE SCALE GENOMIC DNA]</scope>
    <source>
        <strain evidence="2 3">NEAU-D13</strain>
    </source>
</reference>
<organism evidence="2 3">
    <name type="scientific">Lentzea alba</name>
    <dbReference type="NCBI Taxonomy" id="2714351"/>
    <lineage>
        <taxon>Bacteria</taxon>
        <taxon>Bacillati</taxon>
        <taxon>Actinomycetota</taxon>
        <taxon>Actinomycetes</taxon>
        <taxon>Pseudonocardiales</taxon>
        <taxon>Pseudonocardiaceae</taxon>
        <taxon>Lentzea</taxon>
    </lineage>
</organism>
<evidence type="ECO:0008006" key="4">
    <source>
        <dbReference type="Google" id="ProtNLM"/>
    </source>
</evidence>
<dbReference type="Proteomes" id="UP000481360">
    <property type="component" value="Unassembled WGS sequence"/>
</dbReference>
<accession>A0A7C9RWZ7</accession>
<protein>
    <recommendedName>
        <fullName evidence="4">Pentapeptide repeat-containing protein</fullName>
    </recommendedName>
</protein>
<keyword evidence="1" id="KW-1133">Transmembrane helix</keyword>
<comment type="caution">
    <text evidence="2">The sequence shown here is derived from an EMBL/GenBank/DDBJ whole genome shotgun (WGS) entry which is preliminary data.</text>
</comment>
<keyword evidence="3" id="KW-1185">Reference proteome</keyword>
<keyword evidence="1" id="KW-0812">Transmembrane</keyword>
<proteinExistence type="predicted"/>
<name>A0A7C9RWZ7_9PSEU</name>
<evidence type="ECO:0000313" key="2">
    <source>
        <dbReference type="EMBL" id="NGY62762.1"/>
    </source>
</evidence>
<keyword evidence="1" id="KW-0472">Membrane</keyword>
<gene>
    <name evidence="2" type="ORF">G7043_27975</name>
</gene>
<feature type="transmembrane region" description="Helical" evidence="1">
    <location>
        <begin position="6"/>
        <end position="27"/>
    </location>
</feature>
<dbReference type="EMBL" id="JAAMPJ010000008">
    <property type="protein sequence ID" value="NGY62762.1"/>
    <property type="molecule type" value="Genomic_DNA"/>
</dbReference>
<sequence length="229" mass="25743">MVFAWAAVALSMTVGVGTGGLFALWLATRRQRSAEQTLVLQREVSTTTVVDSAERRITEQCSKAIEQLGHEKAAVRLGAIYSLERLAQEHVGHRQTVVDVFCSYLRLPFEPPEPDLPAGPDNAKIRAELEVRRTIQAMFWEHLGDPDQRAVEPKRWADMDLNLSRTTLVNPMLRSLAVRSLNWENGVVHGNADLSRLRVTDFAQVGRVLFHGEVSFATSRGLRHLRDHE</sequence>
<dbReference type="RefSeq" id="WP_166050528.1">
    <property type="nucleotide sequence ID" value="NZ_JAAMPJ010000008.1"/>
</dbReference>
<evidence type="ECO:0000313" key="3">
    <source>
        <dbReference type="Proteomes" id="UP000481360"/>
    </source>
</evidence>
<evidence type="ECO:0000256" key="1">
    <source>
        <dbReference type="SAM" id="Phobius"/>
    </source>
</evidence>
<dbReference type="AlphaFoldDB" id="A0A7C9RWZ7"/>